<evidence type="ECO:0000313" key="7">
    <source>
        <dbReference type="Proteomes" id="UP000008130"/>
    </source>
</evidence>
<dbReference type="Proteomes" id="UP000008130">
    <property type="component" value="Chromosome"/>
</dbReference>
<keyword evidence="2" id="KW-0238">DNA-binding</keyword>
<dbReference type="Gene3D" id="3.30.450.80">
    <property type="entry name" value="Transcription factor LuxR-like, autoinducer-binding domain"/>
    <property type="match status" value="1"/>
</dbReference>
<dbReference type="EMBL" id="CP002568">
    <property type="protein sequence ID" value="ADZ72754.1"/>
    <property type="molecule type" value="Genomic_DNA"/>
</dbReference>
<proteinExistence type="predicted"/>
<dbReference type="eggNOG" id="COG2771">
    <property type="taxonomic scope" value="Bacteria"/>
</dbReference>
<dbReference type="eggNOG" id="COG0654">
    <property type="taxonomic scope" value="Bacteria"/>
</dbReference>
<accession>F2IUL7</accession>
<dbReference type="STRING" id="991905.SL003B_0639"/>
<dbReference type="AlphaFoldDB" id="F2IUL7"/>
<keyword evidence="1" id="KW-0805">Transcription regulation</keyword>
<keyword evidence="3" id="KW-0804">Transcription</keyword>
<evidence type="ECO:0000256" key="1">
    <source>
        <dbReference type="ARBA" id="ARBA00023015"/>
    </source>
</evidence>
<name>F2IUL7_POLGS</name>
<dbReference type="Pfam" id="PF03472">
    <property type="entry name" value="Autoind_bind"/>
    <property type="match status" value="1"/>
</dbReference>
<evidence type="ECO:0000256" key="2">
    <source>
        <dbReference type="ARBA" id="ARBA00023125"/>
    </source>
</evidence>
<feature type="compositionally biased region" description="Basic and acidic residues" evidence="4">
    <location>
        <begin position="204"/>
        <end position="218"/>
    </location>
</feature>
<dbReference type="GO" id="GO:0003677">
    <property type="term" value="F:DNA binding"/>
    <property type="evidence" value="ECO:0007669"/>
    <property type="project" value="UniProtKB-KW"/>
</dbReference>
<dbReference type="HOGENOM" id="CLU_1089302_0_0_5"/>
<keyword evidence="7" id="KW-1185">Reference proteome</keyword>
<evidence type="ECO:0000313" key="6">
    <source>
        <dbReference type="EMBL" id="ADZ72754.1"/>
    </source>
</evidence>
<evidence type="ECO:0000259" key="5">
    <source>
        <dbReference type="Pfam" id="PF03472"/>
    </source>
</evidence>
<dbReference type="InterPro" id="IPR036693">
    <property type="entry name" value="TF_LuxR_autoind-bd_dom_sf"/>
</dbReference>
<dbReference type="InterPro" id="IPR005143">
    <property type="entry name" value="TF_LuxR_autoind-bd_dom"/>
</dbReference>
<evidence type="ECO:0000256" key="3">
    <source>
        <dbReference type="ARBA" id="ARBA00023163"/>
    </source>
</evidence>
<dbReference type="KEGG" id="pgv:SL003B_0639"/>
<evidence type="ECO:0000256" key="4">
    <source>
        <dbReference type="SAM" id="MobiDB-lite"/>
    </source>
</evidence>
<organism evidence="6 7">
    <name type="scientific">Polymorphum gilvum (strain LMG 25793 / CGMCC 1.9160 / SL003B-26A1)</name>
    <dbReference type="NCBI Taxonomy" id="991905"/>
    <lineage>
        <taxon>Bacteria</taxon>
        <taxon>Pseudomonadati</taxon>
        <taxon>Pseudomonadota</taxon>
        <taxon>Alphaproteobacteria</taxon>
        <taxon>Rhodobacterales</taxon>
        <taxon>Paracoccaceae</taxon>
        <taxon>Polymorphum</taxon>
    </lineage>
</organism>
<sequence>MEDVASLEAAFSKALWDLGFREWAYQVIRTDALPDEKPLILTTFSDAWYNHYIDSGYHRVDPVILNGPNQVAPFTWSAMSFGVDPSPEQRRLFAEAAEFGVGEGVGIPIHGARGALAMASMVSDHGVEGLDRLMSTVGQDVHLLSLAFHNHARELLALGRMGRTTVSLTPRERECLLWTAAGKSAWQTVSTAEQKSSIGRRKSRPPDAARGERREGVARPEFPACGVGDFLRGFSLPFGRGFERDDSCRRSSRGC</sequence>
<dbReference type="SUPFAM" id="SSF75516">
    <property type="entry name" value="Pheromone-binding domain of LuxR-like quorum-sensing transcription factors"/>
    <property type="match status" value="1"/>
</dbReference>
<dbReference type="RefSeq" id="WP_013651396.1">
    <property type="nucleotide sequence ID" value="NC_015259.1"/>
</dbReference>
<feature type="domain" description="Transcription factor LuxR-like autoinducer-binding" evidence="5">
    <location>
        <begin position="5"/>
        <end position="151"/>
    </location>
</feature>
<gene>
    <name evidence="6" type="ordered locus">SL003B_0639</name>
</gene>
<feature type="region of interest" description="Disordered" evidence="4">
    <location>
        <begin position="189"/>
        <end position="218"/>
    </location>
</feature>
<protein>
    <submittedName>
        <fullName evidence="6">Transcriptional regulator, LuxR family</fullName>
    </submittedName>
</protein>
<reference evidence="6 7" key="1">
    <citation type="journal article" date="2011" name="J. Bacteriol.">
        <title>Complete genome sequence of Polymorphum gilvum SL003B-26A1T, a crude oil-degrading bacterium from oil-polluted saline soil.</title>
        <authorList>
            <person name="Li S.G."/>
            <person name="Tang Y.Q."/>
            <person name="Nie Y."/>
            <person name="Cai M."/>
            <person name="Wu X.L."/>
        </authorList>
    </citation>
    <scope>NUCLEOTIDE SEQUENCE [LARGE SCALE GENOMIC DNA]</scope>
    <source>
        <strain evidence="7">LMG 25793 / CGMCC 1.9160 / SL003B-26A1</strain>
    </source>
</reference>